<dbReference type="STRING" id="283909.R7U8S3"/>
<dbReference type="GO" id="GO:0000209">
    <property type="term" value="P:protein polyubiquitination"/>
    <property type="evidence" value="ECO:0007669"/>
    <property type="project" value="TreeGrafter"/>
</dbReference>
<accession>R7U8S3</accession>
<name>R7U8S3_CAPTE</name>
<keyword evidence="4" id="KW-1185">Reference proteome</keyword>
<evidence type="ECO:0000313" key="3">
    <source>
        <dbReference type="EnsemblMetazoa" id="CapteP225376"/>
    </source>
</evidence>
<evidence type="ECO:0000313" key="2">
    <source>
        <dbReference type="EMBL" id="ELU02374.1"/>
    </source>
</evidence>
<dbReference type="GO" id="GO:0032436">
    <property type="term" value="P:positive regulation of proteasomal ubiquitin-dependent protein catabolic process"/>
    <property type="evidence" value="ECO:0007669"/>
    <property type="project" value="TreeGrafter"/>
</dbReference>
<dbReference type="Proteomes" id="UP000014760">
    <property type="component" value="Unassembled WGS sequence"/>
</dbReference>
<proteinExistence type="predicted"/>
<dbReference type="Pfam" id="PF00646">
    <property type="entry name" value="F-box"/>
    <property type="match status" value="1"/>
</dbReference>
<reference evidence="3" key="3">
    <citation type="submission" date="2015-06" db="UniProtKB">
        <authorList>
            <consortium name="EnsemblMetazoa"/>
        </authorList>
    </citation>
    <scope>IDENTIFICATION</scope>
</reference>
<dbReference type="OrthoDB" id="509497at2759"/>
<protein>
    <recommendedName>
        <fullName evidence="1">FIST C-domain domain-containing protein</fullName>
    </recommendedName>
</protein>
<dbReference type="AlphaFoldDB" id="R7U8S3"/>
<evidence type="ECO:0000313" key="4">
    <source>
        <dbReference type="Proteomes" id="UP000014760"/>
    </source>
</evidence>
<dbReference type="InterPro" id="IPR036047">
    <property type="entry name" value="F-box-like_dom_sf"/>
</dbReference>
<reference evidence="4" key="1">
    <citation type="submission" date="2012-12" db="EMBL/GenBank/DDBJ databases">
        <authorList>
            <person name="Hellsten U."/>
            <person name="Grimwood J."/>
            <person name="Chapman J.A."/>
            <person name="Shapiro H."/>
            <person name="Aerts A."/>
            <person name="Otillar R.P."/>
            <person name="Terry A.Y."/>
            <person name="Boore J.L."/>
            <person name="Simakov O."/>
            <person name="Marletaz F."/>
            <person name="Cho S.-J."/>
            <person name="Edsinger-Gonzales E."/>
            <person name="Havlak P."/>
            <person name="Kuo D.-H."/>
            <person name="Larsson T."/>
            <person name="Lv J."/>
            <person name="Arendt D."/>
            <person name="Savage R."/>
            <person name="Osoegawa K."/>
            <person name="de Jong P."/>
            <person name="Lindberg D.R."/>
            <person name="Seaver E.C."/>
            <person name="Weisblat D.A."/>
            <person name="Putnam N.H."/>
            <person name="Grigoriev I.V."/>
            <person name="Rokhsar D.S."/>
        </authorList>
    </citation>
    <scope>NUCLEOTIDE SEQUENCE</scope>
    <source>
        <strain evidence="4">I ESC-2004</strain>
    </source>
</reference>
<dbReference type="Pfam" id="PF10442">
    <property type="entry name" value="FIST_C"/>
    <property type="match status" value="1"/>
</dbReference>
<dbReference type="InterPro" id="IPR019494">
    <property type="entry name" value="FIST_C"/>
</dbReference>
<dbReference type="PANTHER" id="PTHR14939">
    <property type="entry name" value="F-BOX ONLY PROTEIN 22"/>
    <property type="match status" value="1"/>
</dbReference>
<dbReference type="PANTHER" id="PTHR14939:SF5">
    <property type="entry name" value="F-BOX ONLY PROTEIN 22"/>
    <property type="match status" value="1"/>
</dbReference>
<reference evidence="2 4" key="2">
    <citation type="journal article" date="2013" name="Nature">
        <title>Insights into bilaterian evolution from three spiralian genomes.</title>
        <authorList>
            <person name="Simakov O."/>
            <person name="Marletaz F."/>
            <person name="Cho S.J."/>
            <person name="Edsinger-Gonzales E."/>
            <person name="Havlak P."/>
            <person name="Hellsten U."/>
            <person name="Kuo D.H."/>
            <person name="Larsson T."/>
            <person name="Lv J."/>
            <person name="Arendt D."/>
            <person name="Savage R."/>
            <person name="Osoegawa K."/>
            <person name="de Jong P."/>
            <person name="Grimwood J."/>
            <person name="Chapman J.A."/>
            <person name="Shapiro H."/>
            <person name="Aerts A."/>
            <person name="Otillar R.P."/>
            <person name="Terry A.Y."/>
            <person name="Boore J.L."/>
            <person name="Grigoriev I.V."/>
            <person name="Lindberg D.R."/>
            <person name="Seaver E.C."/>
            <person name="Weisblat D.A."/>
            <person name="Putnam N.H."/>
            <person name="Rokhsar D.S."/>
        </authorList>
    </citation>
    <scope>NUCLEOTIDE SEQUENCE</scope>
    <source>
        <strain evidence="2 4">I ESC-2004</strain>
    </source>
</reference>
<feature type="domain" description="FIST C-domain" evidence="1">
    <location>
        <begin position="222"/>
        <end position="366"/>
    </location>
</feature>
<dbReference type="EMBL" id="AMQN01008861">
    <property type="status" value="NOT_ANNOTATED_CDS"/>
    <property type="molecule type" value="Genomic_DNA"/>
</dbReference>
<dbReference type="Gene3D" id="1.20.1280.50">
    <property type="match status" value="1"/>
</dbReference>
<dbReference type="SMART" id="SM01204">
    <property type="entry name" value="FIST_C"/>
    <property type="match status" value="1"/>
</dbReference>
<dbReference type="HOGENOM" id="CLU_042854_0_0_1"/>
<dbReference type="SUPFAM" id="SSF81383">
    <property type="entry name" value="F-box domain"/>
    <property type="match status" value="1"/>
</dbReference>
<dbReference type="EMBL" id="KB304125">
    <property type="protein sequence ID" value="ELU02374.1"/>
    <property type="molecule type" value="Genomic_DNA"/>
</dbReference>
<dbReference type="EnsemblMetazoa" id="CapteT225376">
    <property type="protein sequence ID" value="CapteP225376"/>
    <property type="gene ID" value="CapteG225376"/>
</dbReference>
<sequence length="408" mass="44978">MANEEGVASKSLAALADFDDLLISIFKILPMKELQKCSKVCKKWHELSSIVQKSRHSIGWFMFSPQLHSHELHPQIADKLQLLSSAPKQCLLFMTNSLFEDHVAVPDDRSSNSERAMHPRAAKLEKMVFSDYLLRLLPTNCQLIGIAADGNVGTDWELKECLEAENAVSASGIFFPELSGVTVRRFSATLSELSQKLFDSSIDPDELRSITCIPETEQPKLILLFMSEHVNDLAIPTLLVLQHRSVVVAGGLVDGILPTQETENPMDSDEFLLGLSFCGGDNLRVASVIVPAEINTETGVTLLLKKLQNTHVCDGARQSLAFMFACIGRGQYHFRGKRNVEASAFHRLFPTVPLFGFFGNGEIGCNYLPDYSSGGGSSVCLVEEESGEERVPGLQHAYTTIFVIMSIL</sequence>
<gene>
    <name evidence="2" type="ORF">CAPTEDRAFT_225376</name>
</gene>
<dbReference type="InterPro" id="IPR001810">
    <property type="entry name" value="F-box_dom"/>
</dbReference>
<evidence type="ECO:0000259" key="1">
    <source>
        <dbReference type="SMART" id="SM01204"/>
    </source>
</evidence>
<organism evidence="2">
    <name type="scientific">Capitella teleta</name>
    <name type="common">Polychaete worm</name>
    <dbReference type="NCBI Taxonomy" id="283909"/>
    <lineage>
        <taxon>Eukaryota</taxon>
        <taxon>Metazoa</taxon>
        <taxon>Spiralia</taxon>
        <taxon>Lophotrochozoa</taxon>
        <taxon>Annelida</taxon>
        <taxon>Polychaeta</taxon>
        <taxon>Sedentaria</taxon>
        <taxon>Scolecida</taxon>
        <taxon>Capitellidae</taxon>
        <taxon>Capitella</taxon>
    </lineage>
</organism>
<dbReference type="OMA" id="YHAYTTI"/>